<feature type="compositionally biased region" description="Basic and acidic residues" evidence="1">
    <location>
        <begin position="102"/>
        <end position="115"/>
    </location>
</feature>
<proteinExistence type="predicted"/>
<sequence length="196" mass="22651">MACISIAVSHIQSLINSDADEQQQEMSLSQERKVSQETDSSNSSEDYAFSRKDTGYWMLRAMNAESKLSELKKEQDALDCIHSSRHATASMSREYLFSLDGMESKRESGEEKRAESEEESGSSFDTKSIRDKWSQQLYQFDKKYYNNRQKSRNNDSSIEEAELLVKKYLKMNDPFTYKATSKVEAKDLMKNLRIVV</sequence>
<comment type="caution">
    <text evidence="2">The sequence shown here is derived from an EMBL/GenBank/DDBJ whole genome shotgun (WGS) entry which is preliminary data.</text>
</comment>
<keyword evidence="3" id="KW-1185">Reference proteome</keyword>
<organism evidence="2 3">
    <name type="scientific">Chaetoceros tenuissimus</name>
    <dbReference type="NCBI Taxonomy" id="426638"/>
    <lineage>
        <taxon>Eukaryota</taxon>
        <taxon>Sar</taxon>
        <taxon>Stramenopiles</taxon>
        <taxon>Ochrophyta</taxon>
        <taxon>Bacillariophyta</taxon>
        <taxon>Coscinodiscophyceae</taxon>
        <taxon>Chaetocerotophycidae</taxon>
        <taxon>Chaetocerotales</taxon>
        <taxon>Chaetocerotaceae</taxon>
        <taxon>Chaetoceros</taxon>
    </lineage>
</organism>
<evidence type="ECO:0000313" key="3">
    <source>
        <dbReference type="Proteomes" id="UP001054902"/>
    </source>
</evidence>
<protein>
    <submittedName>
        <fullName evidence="2">Uncharacterized protein</fullName>
    </submittedName>
</protein>
<feature type="region of interest" description="Disordered" evidence="1">
    <location>
        <begin position="19"/>
        <end position="47"/>
    </location>
</feature>
<evidence type="ECO:0000256" key="1">
    <source>
        <dbReference type="SAM" id="MobiDB-lite"/>
    </source>
</evidence>
<dbReference type="AlphaFoldDB" id="A0AAD3CSC6"/>
<gene>
    <name evidence="2" type="ORF">CTEN210_07787</name>
</gene>
<accession>A0AAD3CSC6</accession>
<dbReference type="Proteomes" id="UP001054902">
    <property type="component" value="Unassembled WGS sequence"/>
</dbReference>
<name>A0AAD3CSC6_9STRA</name>
<feature type="region of interest" description="Disordered" evidence="1">
    <location>
        <begin position="102"/>
        <end position="127"/>
    </location>
</feature>
<dbReference type="EMBL" id="BLLK01000045">
    <property type="protein sequence ID" value="GFH51311.1"/>
    <property type="molecule type" value="Genomic_DNA"/>
</dbReference>
<evidence type="ECO:0000313" key="2">
    <source>
        <dbReference type="EMBL" id="GFH51311.1"/>
    </source>
</evidence>
<reference evidence="2 3" key="1">
    <citation type="journal article" date="2021" name="Sci. Rep.">
        <title>The genome of the diatom Chaetoceros tenuissimus carries an ancient integrated fragment of an extant virus.</title>
        <authorList>
            <person name="Hongo Y."/>
            <person name="Kimura K."/>
            <person name="Takaki Y."/>
            <person name="Yoshida Y."/>
            <person name="Baba S."/>
            <person name="Kobayashi G."/>
            <person name="Nagasaki K."/>
            <person name="Hano T."/>
            <person name="Tomaru Y."/>
        </authorList>
    </citation>
    <scope>NUCLEOTIDE SEQUENCE [LARGE SCALE GENOMIC DNA]</scope>
    <source>
        <strain evidence="2 3">NIES-3715</strain>
    </source>
</reference>